<proteinExistence type="predicted"/>
<evidence type="ECO:0000313" key="2">
    <source>
        <dbReference type="Proteomes" id="UP000036464"/>
    </source>
</evidence>
<gene>
    <name evidence="1" type="ORF">ABW16_03825</name>
</gene>
<comment type="caution">
    <text evidence="1">The sequence shown here is derived from an EMBL/GenBank/DDBJ whole genome shotgun (WGS) entry which is preliminary data.</text>
</comment>
<accession>A0ABR5FIX8</accession>
<sequence>MHRTVGVVRWIVDAMNVIGARPDGWWKDRHAAMVRLTRQLEAWAAAQGGHVTVVFEKPPSPPIESEVVTIAAAPRPGANSADDEIVRLVQADDRPHEITVVTSDSTLAERVTTAGAATCPAARFRRLIEEG</sequence>
<organism evidence="1 2">
    <name type="scientific">Mycolicibacter heraklionensis</name>
    <dbReference type="NCBI Taxonomy" id="512402"/>
    <lineage>
        <taxon>Bacteria</taxon>
        <taxon>Bacillati</taxon>
        <taxon>Actinomycetota</taxon>
        <taxon>Actinomycetes</taxon>
        <taxon>Mycobacteriales</taxon>
        <taxon>Mycobacteriaceae</taxon>
        <taxon>Mycolicibacter</taxon>
    </lineage>
</organism>
<name>A0ABR5FIX8_9MYCO</name>
<evidence type="ECO:0000313" key="1">
    <source>
        <dbReference type="EMBL" id="KLO30853.1"/>
    </source>
</evidence>
<protein>
    <submittedName>
        <fullName evidence="1">RNA-binding protein</fullName>
    </submittedName>
</protein>
<keyword evidence="2" id="KW-1185">Reference proteome</keyword>
<dbReference type="InterPro" id="IPR010298">
    <property type="entry name" value="YacP-like"/>
</dbReference>
<dbReference type="EMBL" id="LDPO01000002">
    <property type="protein sequence ID" value="KLO30853.1"/>
    <property type="molecule type" value="Genomic_DNA"/>
</dbReference>
<reference evidence="1 2" key="1">
    <citation type="submission" date="2015-05" db="EMBL/GenBank/DDBJ databases">
        <title>Genome sequence of Mycobacterium heraklionense Davo strain.</title>
        <authorList>
            <person name="Greninger A.L."/>
            <person name="Cunningham G."/>
            <person name="Miller S."/>
        </authorList>
    </citation>
    <scope>NUCLEOTIDE SEQUENCE [LARGE SCALE GENOMIC DNA]</scope>
    <source>
        <strain evidence="1 2">Davo</strain>
    </source>
</reference>
<dbReference type="Proteomes" id="UP000036464">
    <property type="component" value="Unassembled WGS sequence"/>
</dbReference>
<dbReference type="Pfam" id="PF05991">
    <property type="entry name" value="NYN_YacP"/>
    <property type="match status" value="1"/>
</dbReference>